<comment type="caution">
    <text evidence="1">The sequence shown here is derived from an EMBL/GenBank/DDBJ whole genome shotgun (WGS) entry which is preliminary data.</text>
</comment>
<keyword evidence="2" id="KW-1185">Reference proteome</keyword>
<name>G7E8A4_MIXOS</name>
<proteinExistence type="predicted"/>
<dbReference type="Proteomes" id="UP000009131">
    <property type="component" value="Unassembled WGS sequence"/>
</dbReference>
<gene>
    <name evidence="1" type="primary">Mo05753</name>
    <name evidence="1" type="ORF">E5Q_05753</name>
</gene>
<reference evidence="1 2" key="2">
    <citation type="journal article" date="2012" name="Open Biol.">
        <title>Characteristics of nucleosomes and linker DNA regions on the genome of the basidiomycete Mixia osmundae revealed by mono- and dinucleosome mapping.</title>
        <authorList>
            <person name="Nishida H."/>
            <person name="Kondo S."/>
            <person name="Matsumoto T."/>
            <person name="Suzuki Y."/>
            <person name="Yoshikawa H."/>
            <person name="Taylor T.D."/>
            <person name="Sugiyama J."/>
        </authorList>
    </citation>
    <scope>NUCLEOTIDE SEQUENCE [LARGE SCALE GENOMIC DNA]</scope>
    <source>
        <strain evidence="2">CBS 9802 / IAM 14324 / JCM 22182 / KY 12970</strain>
    </source>
</reference>
<dbReference type="EMBL" id="BABT02000179">
    <property type="protein sequence ID" value="GAA99064.1"/>
    <property type="molecule type" value="Genomic_DNA"/>
</dbReference>
<reference evidence="1 2" key="1">
    <citation type="journal article" date="2011" name="J. Gen. Appl. Microbiol.">
        <title>Draft genome sequencing of the enigmatic basidiomycete Mixia osmundae.</title>
        <authorList>
            <person name="Nishida H."/>
            <person name="Nagatsuka Y."/>
            <person name="Sugiyama J."/>
        </authorList>
    </citation>
    <scope>NUCLEOTIDE SEQUENCE [LARGE SCALE GENOMIC DNA]</scope>
    <source>
        <strain evidence="2">CBS 9802 / IAM 14324 / JCM 22182 / KY 12970</strain>
    </source>
</reference>
<sequence length="92" mass="10394">MGEGRTFLYSNLTTPVASDAETLKAAWSREDRRRYWPFHSRITKLCCRRSRGRVVMRSLGDLRRSACSAAGMNGAQGRRPDYLLASDHEGAM</sequence>
<protein>
    <submittedName>
        <fullName evidence="1">Uncharacterized protein</fullName>
    </submittedName>
</protein>
<evidence type="ECO:0000313" key="1">
    <source>
        <dbReference type="EMBL" id="GAA99064.1"/>
    </source>
</evidence>
<organism evidence="1 2">
    <name type="scientific">Mixia osmundae (strain CBS 9802 / IAM 14324 / JCM 22182 / KY 12970)</name>
    <dbReference type="NCBI Taxonomy" id="764103"/>
    <lineage>
        <taxon>Eukaryota</taxon>
        <taxon>Fungi</taxon>
        <taxon>Dikarya</taxon>
        <taxon>Basidiomycota</taxon>
        <taxon>Pucciniomycotina</taxon>
        <taxon>Mixiomycetes</taxon>
        <taxon>Mixiales</taxon>
        <taxon>Mixiaceae</taxon>
        <taxon>Mixia</taxon>
    </lineage>
</organism>
<evidence type="ECO:0000313" key="2">
    <source>
        <dbReference type="Proteomes" id="UP000009131"/>
    </source>
</evidence>
<dbReference type="HOGENOM" id="CLU_2413751_0_0_1"/>
<accession>G7E8A4</accession>
<dbReference type="AlphaFoldDB" id="G7E8A4"/>
<dbReference type="RefSeq" id="XP_014567803.1">
    <property type="nucleotide sequence ID" value="XM_014712317.1"/>
</dbReference>
<dbReference type="InParanoid" id="G7E8A4"/>